<dbReference type="RefSeq" id="WP_377111790.1">
    <property type="nucleotide sequence ID" value="NZ_JBHTHZ010000002.1"/>
</dbReference>
<sequence>MNRLANSTSPYLLQHANNPVDWYPWGAEALQKARDENKLILVSIGYSACHWCHVMEHESFEDESVAALMNEYFVCIKVDREERPDVDQIYMSAVQLMSGRGGWPLNCICLPDQRPIYGGTYFRKNDWASLLLNLADFYKQKPQEAEDYAVKLTEGIKQYESVPFVTEQAEYTRADLETIMATWRRYIDPVEGGFGGAPKFPMPVNWVFLMRYAHLMQDDGIAQNVQLTLKKMAYGGIYDHIGGGFARYAVDGVWHVPHFEKMLYDNAQLLSLYSEACIWKPDPLYKTIADEIIQFVKRELTSPEGGFYSALDADSEGKEGKFYIFTQTELEEILGEAAGLFNIYYNVTEDGNWEEEASNVFFRRRDGTELADSLGLTVEELISKINVSRQQVFDARSKRVRPGLDNKILASWNGLMLKGVCEAYRAFNKPEYLEIAIHNAGFIINNLMKGAKLSRVYKKDAPGPGEAFLDDYANVIDGLITLYEVTFDEKWLIQSQKLADYALQHYYDENGGVFYYTADDDEQLIARKSEIMDGVIPASNSVMARNLKKLGLFFDNEGYLEVSAQLLRNIVPHMARYGTAYPNWTILLLEEIFGVNEVAVTGPGYEQMRKEIETRYIPNKIILGGATGTLPLLQNRLGDTTRIFVCRDKTCGLPAHNLSDALKQINS</sequence>
<dbReference type="PANTHER" id="PTHR42899:SF1">
    <property type="entry name" value="SPERMATOGENESIS-ASSOCIATED PROTEIN 20"/>
    <property type="match status" value="1"/>
</dbReference>
<evidence type="ECO:0000313" key="3">
    <source>
        <dbReference type="Proteomes" id="UP001597010"/>
    </source>
</evidence>
<dbReference type="Proteomes" id="UP001597010">
    <property type="component" value="Unassembled WGS sequence"/>
</dbReference>
<organism evidence="2 3">
    <name type="scientific">Mucilaginibacter litoreus</name>
    <dbReference type="NCBI Taxonomy" id="1048221"/>
    <lineage>
        <taxon>Bacteria</taxon>
        <taxon>Pseudomonadati</taxon>
        <taxon>Bacteroidota</taxon>
        <taxon>Sphingobacteriia</taxon>
        <taxon>Sphingobacteriales</taxon>
        <taxon>Sphingobacteriaceae</taxon>
        <taxon>Mucilaginibacter</taxon>
    </lineage>
</organism>
<feature type="domain" description="Spermatogenesis-associated protein 20-like TRX" evidence="1">
    <location>
        <begin position="1"/>
        <end position="155"/>
    </location>
</feature>
<dbReference type="InterPro" id="IPR004879">
    <property type="entry name" value="Ssp411-like_TRX"/>
</dbReference>
<dbReference type="InterPro" id="IPR024705">
    <property type="entry name" value="Ssp411"/>
</dbReference>
<dbReference type="CDD" id="cd02955">
    <property type="entry name" value="SSP411"/>
    <property type="match status" value="1"/>
</dbReference>
<dbReference type="SUPFAM" id="SSF52833">
    <property type="entry name" value="Thioredoxin-like"/>
    <property type="match status" value="1"/>
</dbReference>
<dbReference type="PANTHER" id="PTHR42899">
    <property type="entry name" value="SPERMATOGENESIS-ASSOCIATED PROTEIN 20"/>
    <property type="match status" value="1"/>
</dbReference>
<dbReference type="Gene3D" id="3.40.30.10">
    <property type="entry name" value="Glutaredoxin"/>
    <property type="match status" value="1"/>
</dbReference>
<protein>
    <submittedName>
        <fullName evidence="2">Thioredoxin domain-containing protein</fullName>
    </submittedName>
</protein>
<reference evidence="3" key="1">
    <citation type="journal article" date="2019" name="Int. J. Syst. Evol. Microbiol.">
        <title>The Global Catalogue of Microorganisms (GCM) 10K type strain sequencing project: providing services to taxonomists for standard genome sequencing and annotation.</title>
        <authorList>
            <consortium name="The Broad Institute Genomics Platform"/>
            <consortium name="The Broad Institute Genome Sequencing Center for Infectious Disease"/>
            <person name="Wu L."/>
            <person name="Ma J."/>
        </authorList>
    </citation>
    <scope>NUCLEOTIDE SEQUENCE [LARGE SCALE GENOMIC DNA]</scope>
    <source>
        <strain evidence="3">CCUG 61484</strain>
    </source>
</reference>
<accession>A0ABW3APT9</accession>
<keyword evidence="3" id="KW-1185">Reference proteome</keyword>
<dbReference type="PIRSF" id="PIRSF006402">
    <property type="entry name" value="UCP006402_thioredoxin"/>
    <property type="match status" value="1"/>
</dbReference>
<gene>
    <name evidence="2" type="ORF">ACFQZX_04505</name>
</gene>
<evidence type="ECO:0000313" key="2">
    <source>
        <dbReference type="EMBL" id="MFD0792864.1"/>
    </source>
</evidence>
<evidence type="ECO:0000259" key="1">
    <source>
        <dbReference type="Pfam" id="PF03190"/>
    </source>
</evidence>
<dbReference type="Gene3D" id="1.50.10.20">
    <property type="match status" value="1"/>
</dbReference>
<dbReference type="Pfam" id="PF03190">
    <property type="entry name" value="Thioredox_DsbH"/>
    <property type="match status" value="1"/>
</dbReference>
<dbReference type="EMBL" id="JBHTHZ010000002">
    <property type="protein sequence ID" value="MFD0792864.1"/>
    <property type="molecule type" value="Genomic_DNA"/>
</dbReference>
<dbReference type="InterPro" id="IPR036249">
    <property type="entry name" value="Thioredoxin-like_sf"/>
</dbReference>
<dbReference type="SUPFAM" id="SSF48208">
    <property type="entry name" value="Six-hairpin glycosidases"/>
    <property type="match status" value="1"/>
</dbReference>
<proteinExistence type="predicted"/>
<dbReference type="InterPro" id="IPR008928">
    <property type="entry name" value="6-hairpin_glycosidase_sf"/>
</dbReference>
<name>A0ABW3APT9_9SPHI</name>
<comment type="caution">
    <text evidence="2">The sequence shown here is derived from an EMBL/GenBank/DDBJ whole genome shotgun (WGS) entry which is preliminary data.</text>
</comment>